<keyword evidence="3" id="KW-0813">Transport</keyword>
<dbReference type="PANTHER" id="PTHR48086:SF8">
    <property type="entry name" value="MONOCARBOXYLIC ACID PERMEASE"/>
    <property type="match status" value="1"/>
</dbReference>
<evidence type="ECO:0000256" key="2">
    <source>
        <dbReference type="ARBA" id="ARBA00006434"/>
    </source>
</evidence>
<dbReference type="EMBL" id="FMIK01000016">
    <property type="protein sequence ID" value="SCL85049.1"/>
    <property type="molecule type" value="Genomic_DNA"/>
</dbReference>
<sequence length="490" mass="53468">MIALIIIVIFLCLALFLGIRARSGKDMNLEQWSVGGRGFGTVFVFLLMAGEIYTTFTFLGGSGWAYSKGAPTFYILGYGALAYILSYFLLPPVWKYAKEHRLISQPDFFTKKYNSKALGIIVSIIGVISIIPYLVLQLKGLGIIVSEASYGKVSPVLAVWIGGMTITIYVMISGIHGSAWTAALKDIMILFIVMFLGIYLPYHYYGGFQPMFEAVEVVNPGFLSLPEQGMSVSWFVSTIILTALGFYMWPHTFASAFSAKSEKVFRKNAAIMPLYSLVLLFVFFAGFAAILQVPGLQGADVDLSLFRLAIQTFDPWFIGIIGSAGVLTALVPGSMLLMAASTLLAKNIYQVLAPSVSDQQVARAAKLFVPIVTIVSVFFTFKGGETIGALLLMGYSIVTQLFPALVCSLFPRQFVTKQGAISGMIVGLFVVAYITLSGSTLSTMFPIFPQYMKDLNVGIVALGINIIVMLAVSIMTRKIEVKHTSTMLDR</sequence>
<keyword evidence="4 8" id="KW-0812">Transmembrane</keyword>
<dbReference type="InterPro" id="IPR050277">
    <property type="entry name" value="Sodium:Solute_Symporter"/>
</dbReference>
<dbReference type="CDD" id="cd10322">
    <property type="entry name" value="SLC5sbd"/>
    <property type="match status" value="1"/>
</dbReference>
<feature type="transmembrane region" description="Helical" evidence="8">
    <location>
        <begin position="316"/>
        <end position="340"/>
    </location>
</feature>
<protein>
    <submittedName>
        <fullName evidence="9">Na+ symporter</fullName>
    </submittedName>
</protein>
<accession>A0AAX2CCQ9</accession>
<evidence type="ECO:0000256" key="5">
    <source>
        <dbReference type="ARBA" id="ARBA00022989"/>
    </source>
</evidence>
<feature type="transmembrane region" description="Helical" evidence="8">
    <location>
        <begin position="387"/>
        <end position="407"/>
    </location>
</feature>
<feature type="transmembrane region" description="Helical" evidence="8">
    <location>
        <begin position="456"/>
        <end position="475"/>
    </location>
</feature>
<dbReference type="InterPro" id="IPR001734">
    <property type="entry name" value="Na/solute_symporter"/>
</dbReference>
<dbReference type="Pfam" id="PF00474">
    <property type="entry name" value="SSF"/>
    <property type="match status" value="1"/>
</dbReference>
<evidence type="ECO:0000313" key="9">
    <source>
        <dbReference type="EMBL" id="SCL85049.1"/>
    </source>
</evidence>
<feature type="transmembrane region" description="Helical" evidence="8">
    <location>
        <begin position="361"/>
        <end position="381"/>
    </location>
</feature>
<dbReference type="GO" id="GO:0022857">
    <property type="term" value="F:transmembrane transporter activity"/>
    <property type="evidence" value="ECO:0007669"/>
    <property type="project" value="InterPro"/>
</dbReference>
<gene>
    <name evidence="9" type="ORF">BCB44BAC_00673</name>
</gene>
<evidence type="ECO:0000313" key="10">
    <source>
        <dbReference type="Proteomes" id="UP000242164"/>
    </source>
</evidence>
<dbReference type="AlphaFoldDB" id="A0AAX2CCQ9"/>
<feature type="transmembrane region" description="Helical" evidence="8">
    <location>
        <begin position="156"/>
        <end position="175"/>
    </location>
</feature>
<dbReference type="Proteomes" id="UP000242164">
    <property type="component" value="Unassembled WGS sequence"/>
</dbReference>
<feature type="transmembrane region" description="Helical" evidence="8">
    <location>
        <begin position="419"/>
        <end position="436"/>
    </location>
</feature>
<evidence type="ECO:0000256" key="7">
    <source>
        <dbReference type="RuleBase" id="RU362091"/>
    </source>
</evidence>
<keyword evidence="6 8" id="KW-0472">Membrane</keyword>
<feature type="transmembrane region" description="Helical" evidence="8">
    <location>
        <begin position="73"/>
        <end position="96"/>
    </location>
</feature>
<dbReference type="PANTHER" id="PTHR48086">
    <property type="entry name" value="SODIUM/PROLINE SYMPORTER-RELATED"/>
    <property type="match status" value="1"/>
</dbReference>
<keyword evidence="5 8" id="KW-1133">Transmembrane helix</keyword>
<evidence type="ECO:0000256" key="6">
    <source>
        <dbReference type="ARBA" id="ARBA00023136"/>
    </source>
</evidence>
<evidence type="ECO:0000256" key="4">
    <source>
        <dbReference type="ARBA" id="ARBA00022692"/>
    </source>
</evidence>
<reference evidence="9 10" key="1">
    <citation type="submission" date="2016-08" db="EMBL/GenBank/DDBJ databases">
        <authorList>
            <person name="Loux V."/>
            <person name="Rue O."/>
        </authorList>
    </citation>
    <scope>NUCLEOTIDE SEQUENCE [LARGE SCALE GENOMIC DNA]</scope>
    <source>
        <strain evidence="9 10">AFSSA_08CEB44bac</strain>
    </source>
</reference>
<name>A0AAX2CCQ9_9BACI</name>
<dbReference type="PROSITE" id="PS50283">
    <property type="entry name" value="NA_SOLUT_SYMP_3"/>
    <property type="match status" value="1"/>
</dbReference>
<dbReference type="GO" id="GO:0005886">
    <property type="term" value="C:plasma membrane"/>
    <property type="evidence" value="ECO:0007669"/>
    <property type="project" value="TreeGrafter"/>
</dbReference>
<feature type="transmembrane region" description="Helical" evidence="8">
    <location>
        <begin position="117"/>
        <end position="136"/>
    </location>
</feature>
<organism evidence="9 10">
    <name type="scientific">Bacillus cytotoxicus</name>
    <dbReference type="NCBI Taxonomy" id="580165"/>
    <lineage>
        <taxon>Bacteria</taxon>
        <taxon>Bacillati</taxon>
        <taxon>Bacillota</taxon>
        <taxon>Bacilli</taxon>
        <taxon>Bacillales</taxon>
        <taxon>Bacillaceae</taxon>
        <taxon>Bacillus</taxon>
        <taxon>Bacillus cereus group</taxon>
    </lineage>
</organism>
<dbReference type="RefSeq" id="WP_087097756.1">
    <property type="nucleotide sequence ID" value="NZ_CP066179.1"/>
</dbReference>
<evidence type="ECO:0000256" key="1">
    <source>
        <dbReference type="ARBA" id="ARBA00004141"/>
    </source>
</evidence>
<feature type="transmembrane region" description="Helical" evidence="8">
    <location>
        <begin position="187"/>
        <end position="205"/>
    </location>
</feature>
<comment type="similarity">
    <text evidence="2 7">Belongs to the sodium:solute symporter (SSF) (TC 2.A.21) family.</text>
</comment>
<feature type="transmembrane region" description="Helical" evidence="8">
    <location>
        <begin position="232"/>
        <end position="249"/>
    </location>
</feature>
<evidence type="ECO:0000256" key="3">
    <source>
        <dbReference type="ARBA" id="ARBA00022448"/>
    </source>
</evidence>
<comment type="caution">
    <text evidence="9">The sequence shown here is derived from an EMBL/GenBank/DDBJ whole genome shotgun (WGS) entry which is preliminary data.</text>
</comment>
<dbReference type="Gene3D" id="1.20.1730.10">
    <property type="entry name" value="Sodium/glucose cotransporter"/>
    <property type="match status" value="1"/>
</dbReference>
<proteinExistence type="inferred from homology"/>
<dbReference type="InterPro" id="IPR038377">
    <property type="entry name" value="Na/Glc_symporter_sf"/>
</dbReference>
<comment type="subcellular location">
    <subcellularLocation>
        <location evidence="1">Membrane</location>
        <topology evidence="1">Multi-pass membrane protein</topology>
    </subcellularLocation>
</comment>
<feature type="transmembrane region" description="Helical" evidence="8">
    <location>
        <begin position="270"/>
        <end position="296"/>
    </location>
</feature>
<evidence type="ECO:0000256" key="8">
    <source>
        <dbReference type="SAM" id="Phobius"/>
    </source>
</evidence>